<organism evidence="5 6">
    <name type="scientific">Aromatoleum diolicum</name>
    <dbReference type="NCBI Taxonomy" id="75796"/>
    <lineage>
        <taxon>Bacteria</taxon>
        <taxon>Pseudomonadati</taxon>
        <taxon>Pseudomonadota</taxon>
        <taxon>Betaproteobacteria</taxon>
        <taxon>Rhodocyclales</taxon>
        <taxon>Rhodocyclaceae</taxon>
        <taxon>Aromatoleum</taxon>
    </lineage>
</organism>
<dbReference type="InterPro" id="IPR028082">
    <property type="entry name" value="Peripla_BP_I"/>
</dbReference>
<accession>A0ABX1QHV3</accession>
<dbReference type="PANTHER" id="PTHR30483:SF6">
    <property type="entry name" value="PERIPLASMIC BINDING PROTEIN OF ABC TRANSPORTER FOR NATURAL AMINO ACIDS"/>
    <property type="match status" value="1"/>
</dbReference>
<dbReference type="PANTHER" id="PTHR30483">
    <property type="entry name" value="LEUCINE-SPECIFIC-BINDING PROTEIN"/>
    <property type="match status" value="1"/>
</dbReference>
<gene>
    <name evidence="5" type="ORF">GPA25_20080</name>
</gene>
<comment type="similarity">
    <text evidence="1">Belongs to the leucine-binding protein family.</text>
</comment>
<evidence type="ECO:0000313" key="5">
    <source>
        <dbReference type="EMBL" id="NMG77056.1"/>
    </source>
</evidence>
<evidence type="ECO:0000259" key="4">
    <source>
        <dbReference type="Pfam" id="PF13458"/>
    </source>
</evidence>
<dbReference type="SUPFAM" id="SSF53822">
    <property type="entry name" value="Periplasmic binding protein-like I"/>
    <property type="match status" value="1"/>
</dbReference>
<dbReference type="Gene3D" id="3.40.50.2300">
    <property type="match status" value="2"/>
</dbReference>
<dbReference type="Proteomes" id="UP000648984">
    <property type="component" value="Unassembled WGS sequence"/>
</dbReference>
<reference evidence="5 6" key="1">
    <citation type="submission" date="2019-12" db="EMBL/GenBank/DDBJ databases">
        <title>Comparative genomics gives insights into the taxonomy of the Azoarcus-Aromatoleum group and reveals separate origins of nif in the plant-associated Azoarcus and non-plant-associated Aromatoleum sub-groups.</title>
        <authorList>
            <person name="Lafos M."/>
            <person name="Maluk M."/>
            <person name="Batista M."/>
            <person name="Junghare M."/>
            <person name="Carmona M."/>
            <person name="Faoro H."/>
            <person name="Cruz L.M."/>
            <person name="Battistoni F."/>
            <person name="De Souza E."/>
            <person name="Pedrosa F."/>
            <person name="Chen W.-M."/>
            <person name="Poole P.S."/>
            <person name="Dixon R.A."/>
            <person name="James E.K."/>
        </authorList>
    </citation>
    <scope>NUCLEOTIDE SEQUENCE [LARGE SCALE GENOMIC DNA]</scope>
    <source>
        <strain evidence="5 6">22Lin</strain>
    </source>
</reference>
<sequence length="400" mass="43621">MSSIAKKTAWYGVLCVFPIVLAFAAAIAQAAGKPPVLLAIDAEFGVMASTSAQAIQRGAEIAAAEINAAGGVLDGRPLQVVTRNNNSVPARATENLRELAADPDVVAVMSGKYSPVVQQNLQLIHEIGMPYLLPWAAADVLTEHPYAPDFVFRLSMRDSWAIAKMIGSAEARGYRRIGLILPNSGWGRSNRAAVEKLLDGAGRTTLVSEQWYNFGDEQFQVQYDALRKARADVILLVANELEGAALVAEIARRPASERVPVLSHWGVTGGEFFKRTAGALAHVDFSVVQTYSFIDANDARARRVFERVRERYGVSSLRHIESPVGFAHAYDLTHLLARAVASAGSTDRRAIRGALEQLGEYRGLVRHYRRAFTPTRHEALDAGQVFMARYAPDGAIVRVR</sequence>
<keyword evidence="2 3" id="KW-0732">Signal</keyword>
<evidence type="ECO:0000256" key="1">
    <source>
        <dbReference type="ARBA" id="ARBA00010062"/>
    </source>
</evidence>
<proteinExistence type="inferred from homology"/>
<comment type="caution">
    <text evidence="5">The sequence shown here is derived from an EMBL/GenBank/DDBJ whole genome shotgun (WGS) entry which is preliminary data.</text>
</comment>
<keyword evidence="6" id="KW-1185">Reference proteome</keyword>
<evidence type="ECO:0000256" key="3">
    <source>
        <dbReference type="SAM" id="SignalP"/>
    </source>
</evidence>
<dbReference type="InterPro" id="IPR028081">
    <property type="entry name" value="Leu-bd"/>
</dbReference>
<evidence type="ECO:0000256" key="2">
    <source>
        <dbReference type="ARBA" id="ARBA00022729"/>
    </source>
</evidence>
<dbReference type="EMBL" id="WTVQ01000048">
    <property type="protein sequence ID" value="NMG77056.1"/>
    <property type="molecule type" value="Genomic_DNA"/>
</dbReference>
<dbReference type="CDD" id="cd19979">
    <property type="entry name" value="PBP1_ABC_ligand_binding-like"/>
    <property type="match status" value="1"/>
</dbReference>
<dbReference type="RefSeq" id="WP_169262189.1">
    <property type="nucleotide sequence ID" value="NZ_WTVQ01000048.1"/>
</dbReference>
<protein>
    <submittedName>
        <fullName evidence="5">ABC transporter substrate-binding protein</fullName>
    </submittedName>
</protein>
<feature type="signal peptide" evidence="3">
    <location>
        <begin position="1"/>
        <end position="30"/>
    </location>
</feature>
<dbReference type="Pfam" id="PF13458">
    <property type="entry name" value="Peripla_BP_6"/>
    <property type="match status" value="1"/>
</dbReference>
<name>A0ABX1QHV3_9RHOO</name>
<dbReference type="InterPro" id="IPR051010">
    <property type="entry name" value="BCAA_transport"/>
</dbReference>
<feature type="chain" id="PRO_5046050276" evidence="3">
    <location>
        <begin position="31"/>
        <end position="400"/>
    </location>
</feature>
<evidence type="ECO:0000313" key="6">
    <source>
        <dbReference type="Proteomes" id="UP000648984"/>
    </source>
</evidence>
<feature type="domain" description="Leucine-binding protein" evidence="4">
    <location>
        <begin position="45"/>
        <end position="380"/>
    </location>
</feature>